<organism evidence="1 2">
    <name type="scientific">Pyxidicoccus parkwayensis</name>
    <dbReference type="NCBI Taxonomy" id="2813578"/>
    <lineage>
        <taxon>Bacteria</taxon>
        <taxon>Pseudomonadati</taxon>
        <taxon>Myxococcota</taxon>
        <taxon>Myxococcia</taxon>
        <taxon>Myxococcales</taxon>
        <taxon>Cystobacterineae</taxon>
        <taxon>Myxococcaceae</taxon>
        <taxon>Pyxidicoccus</taxon>
    </lineage>
</organism>
<dbReference type="PANTHER" id="PTHR47824:SF3">
    <property type="entry name" value="UBIQUITIN-LIKE DOMAIN-CONTAINING PROTEIN"/>
    <property type="match status" value="1"/>
</dbReference>
<reference evidence="1 2" key="1">
    <citation type="submission" date="2021-02" db="EMBL/GenBank/DDBJ databases">
        <title>De Novo genome assembly of isolated myxobacteria.</title>
        <authorList>
            <person name="Stevens D.C."/>
        </authorList>
    </citation>
    <scope>NUCLEOTIDE SEQUENCE [LARGE SCALE GENOMIC DNA]</scope>
    <source>
        <strain evidence="2">SCPEA02</strain>
    </source>
</reference>
<evidence type="ECO:0000313" key="2">
    <source>
        <dbReference type="Proteomes" id="UP000662747"/>
    </source>
</evidence>
<dbReference type="PANTHER" id="PTHR47824">
    <property type="entry name" value="UBIQUITIN-LIKE DOMAIN-CONTAINING PROTEIN"/>
    <property type="match status" value="1"/>
</dbReference>
<protein>
    <submittedName>
        <fullName evidence="1">VWA domain-containing protein</fullName>
    </submittedName>
</protein>
<proteinExistence type="predicted"/>
<dbReference type="SUPFAM" id="SSF53300">
    <property type="entry name" value="vWA-like"/>
    <property type="match status" value="1"/>
</dbReference>
<dbReference type="EMBL" id="CP071090">
    <property type="protein sequence ID" value="QSQ24488.1"/>
    <property type="molecule type" value="Genomic_DNA"/>
</dbReference>
<sequence length="383" mass="42486">MSDPTRMVLLVGTHEGAIHMSASVIDNRVEIAFSFDTTGSMYPCLAQVRKKLRGTVSRLMKEIPGIRIGIIAHGDYCDAGSTYVTKVLDLTDDENAVVRFVERVGQTGGGDAPECYELVLHEAQSLSWTAGYTRAFVLIGDDVPHAPNQNPKKLDWRKEVDALGRMGVPVYGVQALARRHATPFYKELAEKSGGFHLSLDQFAHVTDMLLAVCYKQSSDTQLQAYEAEVVKEGRMSRGLNAMFSTMLKRKTPSIYGAADLRAVPPGRFQVLDVDRAMPIKDFVQENGLGFKTGRGFYEFTKTETIQGHKEVVLMDRKTGDLYSGERARELLGLPEGETVRIRPANLEKYIVFVQSTSANRKLMGSSKFLYEVEDWDGEKAAAA</sequence>
<accession>A0ABX7P2M8</accession>
<evidence type="ECO:0000313" key="1">
    <source>
        <dbReference type="EMBL" id="QSQ24488.1"/>
    </source>
</evidence>
<name>A0ABX7P2M8_9BACT</name>
<dbReference type="CDD" id="cd00198">
    <property type="entry name" value="vWFA"/>
    <property type="match status" value="1"/>
</dbReference>
<dbReference type="Proteomes" id="UP000662747">
    <property type="component" value="Chromosome"/>
</dbReference>
<gene>
    <name evidence="1" type="ORF">JY651_05920</name>
</gene>
<dbReference type="InterPro" id="IPR036465">
    <property type="entry name" value="vWFA_dom_sf"/>
</dbReference>
<dbReference type="Gene3D" id="3.40.50.410">
    <property type="entry name" value="von Willebrand factor, type A domain"/>
    <property type="match status" value="1"/>
</dbReference>
<keyword evidence="2" id="KW-1185">Reference proteome</keyword>